<feature type="region of interest" description="Disordered" evidence="1">
    <location>
        <begin position="16"/>
        <end position="40"/>
    </location>
</feature>
<protein>
    <submittedName>
        <fullName evidence="2">Uncharacterized protein</fullName>
    </submittedName>
</protein>
<dbReference type="STRING" id="1648404.CP97_06250"/>
<evidence type="ECO:0000313" key="3">
    <source>
        <dbReference type="Proteomes" id="UP000059113"/>
    </source>
</evidence>
<dbReference type="EMBL" id="CP011310">
    <property type="protein sequence ID" value="AKQ41706.2"/>
    <property type="molecule type" value="Genomic_DNA"/>
</dbReference>
<accession>A0A0H4VFX6</accession>
<name>A0A0H4VFX6_9SPHN</name>
<organism evidence="2 3">
    <name type="scientific">Aurantiacibacter atlanticus</name>
    <dbReference type="NCBI Taxonomy" id="1648404"/>
    <lineage>
        <taxon>Bacteria</taxon>
        <taxon>Pseudomonadati</taxon>
        <taxon>Pseudomonadota</taxon>
        <taxon>Alphaproteobacteria</taxon>
        <taxon>Sphingomonadales</taxon>
        <taxon>Erythrobacteraceae</taxon>
        <taxon>Aurantiacibacter</taxon>
    </lineage>
</organism>
<dbReference type="KEGG" id="ery:CP97_06250"/>
<sequence length="40" mass="3802">MAIGLGGMAVIAANARSSGPAEAAGSTARAINDPATADHH</sequence>
<evidence type="ECO:0000256" key="1">
    <source>
        <dbReference type="SAM" id="MobiDB-lite"/>
    </source>
</evidence>
<evidence type="ECO:0000313" key="2">
    <source>
        <dbReference type="EMBL" id="AKQ41706.2"/>
    </source>
</evidence>
<dbReference type="AlphaFoldDB" id="A0A0H4VFX6"/>
<reference evidence="3" key="2">
    <citation type="submission" date="2015-04" db="EMBL/GenBank/DDBJ databases">
        <title>The complete genome sequence of Erythrobacter sp. s21-N3.</title>
        <authorList>
            <person name="Zhuang L."/>
            <person name="Liu Y."/>
            <person name="Shao Z."/>
        </authorList>
    </citation>
    <scope>NUCLEOTIDE SEQUENCE [LARGE SCALE GENOMIC DNA]</scope>
    <source>
        <strain evidence="3">s21-N3</strain>
    </source>
</reference>
<keyword evidence="3" id="KW-1185">Reference proteome</keyword>
<reference evidence="2 3" key="1">
    <citation type="journal article" date="2015" name="Int. J. Syst. Evol. Microbiol.">
        <title>Erythrobacter atlanticus sp. nov., a bacterium from ocean sediment able to degrade polycyclic aromatic hydrocarbons.</title>
        <authorList>
            <person name="Zhuang L."/>
            <person name="Liu Y."/>
            <person name="Wang L."/>
            <person name="Wang W."/>
            <person name="Shao Z."/>
        </authorList>
    </citation>
    <scope>NUCLEOTIDE SEQUENCE [LARGE SCALE GENOMIC DNA]</scope>
    <source>
        <strain evidence="3">s21-N3</strain>
    </source>
</reference>
<dbReference type="Proteomes" id="UP000059113">
    <property type="component" value="Chromosome"/>
</dbReference>
<proteinExistence type="predicted"/>
<gene>
    <name evidence="2" type="ORF">CP97_06250</name>
</gene>